<feature type="compositionally biased region" description="Polar residues" evidence="7">
    <location>
        <begin position="81"/>
        <end position="91"/>
    </location>
</feature>
<dbReference type="Proteomes" id="UP000620591">
    <property type="component" value="Unassembled WGS sequence"/>
</dbReference>
<evidence type="ECO:0000256" key="5">
    <source>
        <dbReference type="ARBA" id="ARBA00022793"/>
    </source>
</evidence>
<evidence type="ECO:0000256" key="4">
    <source>
        <dbReference type="ARBA" id="ARBA00022631"/>
    </source>
</evidence>
<dbReference type="EC" id="4.1.1.97" evidence="3"/>
<gene>
    <name evidence="9" type="primary">uraD</name>
    <name evidence="9" type="ORF">IBG24_05120</name>
</gene>
<dbReference type="Gene3D" id="1.10.3330.10">
    <property type="entry name" value="Oxo-4-hydroxy-4-carboxy-5-ureidoimidazoline decarboxylase"/>
    <property type="match status" value="1"/>
</dbReference>
<feature type="region of interest" description="Disordered" evidence="7">
    <location>
        <begin position="64"/>
        <end position="95"/>
    </location>
</feature>
<comment type="caution">
    <text evidence="9">The sequence shown here is derived from an EMBL/GenBank/DDBJ whole genome shotgun (WGS) entry which is preliminary data.</text>
</comment>
<organism evidence="9 10">
    <name type="scientific">Aeromicrobium senzhongii</name>
    <dbReference type="NCBI Taxonomy" id="2663859"/>
    <lineage>
        <taxon>Bacteria</taxon>
        <taxon>Bacillati</taxon>
        <taxon>Actinomycetota</taxon>
        <taxon>Actinomycetes</taxon>
        <taxon>Propionibacteriales</taxon>
        <taxon>Nocardioidaceae</taxon>
        <taxon>Aeromicrobium</taxon>
    </lineage>
</organism>
<dbReference type="RefSeq" id="WP_187768803.1">
    <property type="nucleotide sequence ID" value="NZ_JACTVM010000001.1"/>
</dbReference>
<dbReference type="PANTHER" id="PTHR43466">
    <property type="entry name" value="2-OXO-4-HYDROXY-4-CARBOXY-5-UREIDOIMIDAZOLINE DECARBOXYLASE-RELATED"/>
    <property type="match status" value="1"/>
</dbReference>
<name>A0A8I0EV57_9ACTN</name>
<evidence type="ECO:0000256" key="3">
    <source>
        <dbReference type="ARBA" id="ARBA00012257"/>
    </source>
</evidence>
<dbReference type="NCBIfam" id="TIGR03180">
    <property type="entry name" value="UraD_2"/>
    <property type="match status" value="1"/>
</dbReference>
<sequence length="163" mass="17599">MNVTRFDEADPAAASALVRACAAVESWVDAVVTGRPYGSLDALLDRADALSARWGAAEVEEALADHPRIGERHPGSGAGASLSQQEQSGVDRSTDTVARLAEGNRRYEDRFGRIFLVRAAGRDAEEILEQLERRLDHDPDTELAVTAGQLREIAALRLKGSFS</sequence>
<evidence type="ECO:0000256" key="7">
    <source>
        <dbReference type="SAM" id="MobiDB-lite"/>
    </source>
</evidence>
<evidence type="ECO:0000259" key="8">
    <source>
        <dbReference type="Pfam" id="PF09349"/>
    </source>
</evidence>
<dbReference type="EMBL" id="JACTVM010000001">
    <property type="protein sequence ID" value="MBC9225692.1"/>
    <property type="molecule type" value="Genomic_DNA"/>
</dbReference>
<evidence type="ECO:0000313" key="10">
    <source>
        <dbReference type="Proteomes" id="UP000620591"/>
    </source>
</evidence>
<evidence type="ECO:0000256" key="2">
    <source>
        <dbReference type="ARBA" id="ARBA00004754"/>
    </source>
</evidence>
<keyword evidence="5" id="KW-0210">Decarboxylase</keyword>
<dbReference type="SUPFAM" id="SSF158694">
    <property type="entry name" value="UraD-Like"/>
    <property type="match status" value="1"/>
</dbReference>
<protein>
    <recommendedName>
        <fullName evidence="3">2-oxo-4-hydroxy-4-carboxy-5-ureidoimidazoline decarboxylase</fullName>
        <ecNumber evidence="3">4.1.1.97</ecNumber>
    </recommendedName>
</protein>
<evidence type="ECO:0000256" key="1">
    <source>
        <dbReference type="ARBA" id="ARBA00001163"/>
    </source>
</evidence>
<dbReference type="PANTHER" id="PTHR43466:SF1">
    <property type="entry name" value="2-OXO-4-HYDROXY-4-CARBOXY-5-UREIDOIMIDAZOLINE DECARBOXYLASE-RELATED"/>
    <property type="match status" value="1"/>
</dbReference>
<dbReference type="AlphaFoldDB" id="A0A8I0EV57"/>
<dbReference type="InterPro" id="IPR017595">
    <property type="entry name" value="OHCU_decarboxylase-2"/>
</dbReference>
<dbReference type="GO" id="GO:0019628">
    <property type="term" value="P:urate catabolic process"/>
    <property type="evidence" value="ECO:0007669"/>
    <property type="project" value="TreeGrafter"/>
</dbReference>
<evidence type="ECO:0000313" key="9">
    <source>
        <dbReference type="EMBL" id="MBC9225692.1"/>
    </source>
</evidence>
<dbReference type="NCBIfam" id="NF010372">
    <property type="entry name" value="PRK13798.1"/>
    <property type="match status" value="1"/>
</dbReference>
<feature type="domain" description="Oxo-4-hydroxy-4-carboxy-5-ureidoimidazoline decarboxylase" evidence="8">
    <location>
        <begin position="9"/>
        <end position="159"/>
    </location>
</feature>
<dbReference type="GO" id="GO:0006144">
    <property type="term" value="P:purine nucleobase metabolic process"/>
    <property type="evidence" value="ECO:0007669"/>
    <property type="project" value="UniProtKB-KW"/>
</dbReference>
<dbReference type="InterPro" id="IPR036778">
    <property type="entry name" value="OHCU_decarboxylase_sf"/>
</dbReference>
<reference evidence="9" key="1">
    <citation type="submission" date="2020-09" db="EMBL/GenBank/DDBJ databases">
        <title>Novel species in genus Aeromicrobium.</title>
        <authorList>
            <person name="Zhang G."/>
        </authorList>
    </citation>
    <scope>NUCLEOTIDE SEQUENCE</scope>
    <source>
        <strain evidence="9">Zg-636</strain>
    </source>
</reference>
<dbReference type="GO" id="GO:0051997">
    <property type="term" value="F:2-oxo-4-hydroxy-4-carboxy-5-ureidoimidazoline decarboxylase activity"/>
    <property type="evidence" value="ECO:0007669"/>
    <property type="project" value="UniProtKB-EC"/>
</dbReference>
<comment type="pathway">
    <text evidence="2">Purine metabolism; urate degradation; (S)-allantoin from urate: step 3/3.</text>
</comment>
<accession>A0A8I0EV57</accession>
<comment type="catalytic activity">
    <reaction evidence="1">
        <text>5-hydroxy-2-oxo-4-ureido-2,5-dihydro-1H-imidazole-5-carboxylate + H(+) = (S)-allantoin + CO2</text>
        <dbReference type="Rhea" id="RHEA:26301"/>
        <dbReference type="ChEBI" id="CHEBI:15378"/>
        <dbReference type="ChEBI" id="CHEBI:15678"/>
        <dbReference type="ChEBI" id="CHEBI:16526"/>
        <dbReference type="ChEBI" id="CHEBI:58639"/>
        <dbReference type="EC" id="4.1.1.97"/>
    </reaction>
</comment>
<keyword evidence="4" id="KW-0659">Purine metabolism</keyword>
<proteinExistence type="predicted"/>
<feature type="compositionally biased region" description="Basic and acidic residues" evidence="7">
    <location>
        <begin position="64"/>
        <end position="74"/>
    </location>
</feature>
<evidence type="ECO:0000256" key="6">
    <source>
        <dbReference type="ARBA" id="ARBA00023239"/>
    </source>
</evidence>
<dbReference type="Pfam" id="PF09349">
    <property type="entry name" value="OHCU_decarbox"/>
    <property type="match status" value="1"/>
</dbReference>
<keyword evidence="6 9" id="KW-0456">Lyase</keyword>
<dbReference type="InterPro" id="IPR018020">
    <property type="entry name" value="OHCU_decarboxylase"/>
</dbReference>